<dbReference type="AlphaFoldDB" id="A0AAV2S9L0"/>
<feature type="chain" id="PRO_5043864501" evidence="2">
    <location>
        <begin position="30"/>
        <end position="280"/>
    </location>
</feature>
<keyword evidence="2" id="KW-0732">Signal</keyword>
<dbReference type="Proteomes" id="UP001497623">
    <property type="component" value="Unassembled WGS sequence"/>
</dbReference>
<dbReference type="Pfam" id="PF01395">
    <property type="entry name" value="PBP_GOBP"/>
    <property type="match status" value="1"/>
</dbReference>
<dbReference type="EMBL" id="CAXKWB010049198">
    <property type="protein sequence ID" value="CAL4168115.1"/>
    <property type="molecule type" value="Genomic_DNA"/>
</dbReference>
<keyword evidence="4" id="KW-1185">Reference proteome</keyword>
<sequence>MQAMRSSMASAVVIATTAVFLLFVVVAEGHGHGKGGGRNHHHSGGCGGNHTCRQLSRECKKLLFTSMVDNYLDDGDVEIITTVDKMAVMMNMLMEHRQNLTDCANETGIELPTHGGHGGGGGWHGGHGGHKGHGGHGGNSRQGGRGDDDSYGDRPSRRGGRFGRDTRFGRKGKGFGGPWNGGNFGVSAEEATELRKCMLNKTEMLNADDTLNRDTIEAQISPAFSSKPDVQAAVKVAIVECPEPEDFKIHDFIKCINKACIDNLNLDNDDDDATDGGVIP</sequence>
<dbReference type="GO" id="GO:0005549">
    <property type="term" value="F:odorant binding"/>
    <property type="evidence" value="ECO:0007669"/>
    <property type="project" value="InterPro"/>
</dbReference>
<feature type="compositionally biased region" description="Gly residues" evidence="1">
    <location>
        <begin position="115"/>
        <end position="126"/>
    </location>
</feature>
<dbReference type="Gene3D" id="1.10.238.20">
    <property type="entry name" value="Pheromone/general odorant binding protein domain"/>
    <property type="match status" value="1"/>
</dbReference>
<name>A0AAV2S9L0_MEGNR</name>
<organism evidence="3 4">
    <name type="scientific">Meganyctiphanes norvegica</name>
    <name type="common">Northern krill</name>
    <name type="synonym">Thysanopoda norvegica</name>
    <dbReference type="NCBI Taxonomy" id="48144"/>
    <lineage>
        <taxon>Eukaryota</taxon>
        <taxon>Metazoa</taxon>
        <taxon>Ecdysozoa</taxon>
        <taxon>Arthropoda</taxon>
        <taxon>Crustacea</taxon>
        <taxon>Multicrustacea</taxon>
        <taxon>Malacostraca</taxon>
        <taxon>Eumalacostraca</taxon>
        <taxon>Eucarida</taxon>
        <taxon>Euphausiacea</taxon>
        <taxon>Euphausiidae</taxon>
        <taxon>Meganyctiphanes</taxon>
    </lineage>
</organism>
<evidence type="ECO:0000313" key="4">
    <source>
        <dbReference type="Proteomes" id="UP001497623"/>
    </source>
</evidence>
<evidence type="ECO:0000256" key="1">
    <source>
        <dbReference type="SAM" id="MobiDB-lite"/>
    </source>
</evidence>
<gene>
    <name evidence="3" type="ORF">MNOR_LOCUS33660</name>
</gene>
<feature type="signal peptide" evidence="2">
    <location>
        <begin position="1"/>
        <end position="29"/>
    </location>
</feature>
<comment type="caution">
    <text evidence="3">The sequence shown here is derived from an EMBL/GenBank/DDBJ whole genome shotgun (WGS) entry which is preliminary data.</text>
</comment>
<accession>A0AAV2S9L0</accession>
<proteinExistence type="predicted"/>
<reference evidence="3 4" key="1">
    <citation type="submission" date="2024-05" db="EMBL/GenBank/DDBJ databases">
        <authorList>
            <person name="Wallberg A."/>
        </authorList>
    </citation>
    <scope>NUCLEOTIDE SEQUENCE [LARGE SCALE GENOMIC DNA]</scope>
</reference>
<feature type="region of interest" description="Disordered" evidence="1">
    <location>
        <begin position="107"/>
        <end position="174"/>
    </location>
</feature>
<protein>
    <submittedName>
        <fullName evidence="3">Uncharacterized protein</fullName>
    </submittedName>
</protein>
<dbReference type="InterPro" id="IPR006170">
    <property type="entry name" value="PBP/GOBP"/>
</dbReference>
<feature type="compositionally biased region" description="Basic and acidic residues" evidence="1">
    <location>
        <begin position="144"/>
        <end position="168"/>
    </location>
</feature>
<dbReference type="InterPro" id="IPR036728">
    <property type="entry name" value="PBP_GOBP_sf"/>
</dbReference>
<evidence type="ECO:0000313" key="3">
    <source>
        <dbReference type="EMBL" id="CAL4168115.1"/>
    </source>
</evidence>
<evidence type="ECO:0000256" key="2">
    <source>
        <dbReference type="SAM" id="SignalP"/>
    </source>
</evidence>